<dbReference type="AlphaFoldDB" id="A0A7W5FUT3"/>
<dbReference type="EMBL" id="JACHXD010000008">
    <property type="protein sequence ID" value="MBB3120036.1"/>
    <property type="molecule type" value="Genomic_DNA"/>
</dbReference>
<dbReference type="CDD" id="cd12107">
    <property type="entry name" value="Hemerythrin"/>
    <property type="match status" value="1"/>
</dbReference>
<evidence type="ECO:0000259" key="4">
    <source>
        <dbReference type="Pfam" id="PF01814"/>
    </source>
</evidence>
<keyword evidence="6" id="KW-1185">Reference proteome</keyword>
<dbReference type="InterPro" id="IPR035938">
    <property type="entry name" value="Hemerythrin-like_sf"/>
</dbReference>
<gene>
    <name evidence="5" type="ORF">FHS03_003095</name>
</gene>
<feature type="domain" description="Hemerythrin-like" evidence="4">
    <location>
        <begin position="16"/>
        <end position="125"/>
    </location>
</feature>
<organism evidence="5 6">
    <name type="scientific">Pseudoduganella violacea</name>
    <dbReference type="NCBI Taxonomy" id="1715466"/>
    <lineage>
        <taxon>Bacteria</taxon>
        <taxon>Pseudomonadati</taxon>
        <taxon>Pseudomonadota</taxon>
        <taxon>Betaproteobacteria</taxon>
        <taxon>Burkholderiales</taxon>
        <taxon>Oxalobacteraceae</taxon>
        <taxon>Telluria group</taxon>
        <taxon>Pseudoduganella</taxon>
    </lineage>
</organism>
<dbReference type="Proteomes" id="UP000541535">
    <property type="component" value="Unassembled WGS sequence"/>
</dbReference>
<comment type="caution">
    <text evidence="5">The sequence shown here is derived from an EMBL/GenBank/DDBJ whole genome shotgun (WGS) entry which is preliminary data.</text>
</comment>
<accession>A0A7W5FUT3</accession>
<dbReference type="Gene3D" id="1.20.120.50">
    <property type="entry name" value="Hemerythrin-like"/>
    <property type="match status" value="1"/>
</dbReference>
<keyword evidence="3" id="KW-0408">Iron</keyword>
<dbReference type="NCBIfam" id="TIGR02481">
    <property type="entry name" value="hemeryth_dom"/>
    <property type="match status" value="1"/>
</dbReference>
<evidence type="ECO:0000256" key="1">
    <source>
        <dbReference type="ARBA" id="ARBA00010587"/>
    </source>
</evidence>
<comment type="similarity">
    <text evidence="1">Belongs to the hemerythrin family.</text>
</comment>
<dbReference type="SUPFAM" id="SSF47188">
    <property type="entry name" value="Hemerythrin-like"/>
    <property type="match status" value="1"/>
</dbReference>
<evidence type="ECO:0000313" key="6">
    <source>
        <dbReference type="Proteomes" id="UP000541535"/>
    </source>
</evidence>
<keyword evidence="2" id="KW-0479">Metal-binding</keyword>
<evidence type="ECO:0000313" key="5">
    <source>
        <dbReference type="EMBL" id="MBB3120036.1"/>
    </source>
</evidence>
<reference evidence="5 6" key="1">
    <citation type="submission" date="2020-08" db="EMBL/GenBank/DDBJ databases">
        <title>Genomic Encyclopedia of Type Strains, Phase III (KMG-III): the genomes of soil and plant-associated and newly described type strains.</title>
        <authorList>
            <person name="Whitman W."/>
        </authorList>
    </citation>
    <scope>NUCLEOTIDE SEQUENCE [LARGE SCALE GENOMIC DNA]</scope>
    <source>
        <strain evidence="5 6">CECT 8897</strain>
    </source>
</reference>
<protein>
    <submittedName>
        <fullName evidence="5">Hemerythrin-like metal-binding protein</fullName>
    </submittedName>
</protein>
<dbReference type="RefSeq" id="WP_183441826.1">
    <property type="nucleotide sequence ID" value="NZ_JACHXD010000008.1"/>
</dbReference>
<evidence type="ECO:0000256" key="2">
    <source>
        <dbReference type="ARBA" id="ARBA00022723"/>
    </source>
</evidence>
<name>A0A7W5FUT3_9BURK</name>
<sequence length="139" mass="15253">MTSLDGKLGYQPGSLGIAALDEPHRTLLRQFAILPALDDERFQNAFGALCDTIGRDFREEEDMMEAIDFPGLAAHREQHARVLAGLHHSLAALQHGDYGPARRAAVLLPDWFELHISTMDAVLAMALAWHEARTAATPA</sequence>
<dbReference type="InterPro" id="IPR012312">
    <property type="entry name" value="Hemerythrin-like"/>
</dbReference>
<proteinExistence type="inferred from homology"/>
<evidence type="ECO:0000256" key="3">
    <source>
        <dbReference type="ARBA" id="ARBA00023004"/>
    </source>
</evidence>
<dbReference type="Pfam" id="PF01814">
    <property type="entry name" value="Hemerythrin"/>
    <property type="match status" value="1"/>
</dbReference>
<dbReference type="GO" id="GO:0046872">
    <property type="term" value="F:metal ion binding"/>
    <property type="evidence" value="ECO:0007669"/>
    <property type="project" value="UniProtKB-KW"/>
</dbReference>
<dbReference type="InterPro" id="IPR012827">
    <property type="entry name" value="Hemerythrin_metal-bd"/>
</dbReference>